<dbReference type="Proteomes" id="UP001054889">
    <property type="component" value="Unassembled WGS sequence"/>
</dbReference>
<dbReference type="Gene3D" id="3.40.30.10">
    <property type="entry name" value="Glutaredoxin"/>
    <property type="match status" value="1"/>
</dbReference>
<sequence>MARPARSPLLRRLLLAAALAASCSYYLLVLQAQASVPPRYDGFAYGGGAAAAWKDTVLVEAFLDPLCPDSRDAWEPLKLAVERYAPRVSLIVHPFPLPYHTYAFHACRALYIANKLNTSSTYPLLELFFKNQGKFANSATSSLSSTTVAVEMSKMAVQAVGNSVSEFHSGFSDRRTDLAARVSFKTLISMVPKRTRQSTKSQSKKQASPGKTDDEAIFDIPVGIREFPVSTIDVEKINGLMIDGVLQD</sequence>
<evidence type="ECO:0000313" key="2">
    <source>
        <dbReference type="EMBL" id="GJM99406.1"/>
    </source>
</evidence>
<comment type="caution">
    <text evidence="2">The sequence shown here is derived from an EMBL/GenBank/DDBJ whole genome shotgun (WGS) entry which is preliminary data.</text>
</comment>
<reference evidence="2" key="2">
    <citation type="submission" date="2021-12" db="EMBL/GenBank/DDBJ databases">
        <title>Resequencing data analysis of finger millet.</title>
        <authorList>
            <person name="Hatakeyama M."/>
            <person name="Aluri S."/>
            <person name="Balachadran M.T."/>
            <person name="Sivarajan S.R."/>
            <person name="Poveda L."/>
            <person name="Shimizu-Inatsugi R."/>
            <person name="Schlapbach R."/>
            <person name="Sreeman S.M."/>
            <person name="Shimizu K.K."/>
        </authorList>
    </citation>
    <scope>NUCLEOTIDE SEQUENCE</scope>
</reference>
<dbReference type="AlphaFoldDB" id="A0AAV5CN02"/>
<dbReference type="InterPro" id="IPR036249">
    <property type="entry name" value="Thioredoxin-like_sf"/>
</dbReference>
<feature type="region of interest" description="Disordered" evidence="1">
    <location>
        <begin position="193"/>
        <end position="214"/>
    </location>
</feature>
<keyword evidence="3" id="KW-1185">Reference proteome</keyword>
<dbReference type="PANTHER" id="PTHR33875">
    <property type="entry name" value="OS09G0542200 PROTEIN"/>
    <property type="match status" value="1"/>
</dbReference>
<dbReference type="PROSITE" id="PS51257">
    <property type="entry name" value="PROKAR_LIPOPROTEIN"/>
    <property type="match status" value="1"/>
</dbReference>
<reference evidence="2" key="1">
    <citation type="journal article" date="2018" name="DNA Res.">
        <title>Multiple hybrid de novo genome assembly of finger millet, an orphan allotetraploid crop.</title>
        <authorList>
            <person name="Hatakeyama M."/>
            <person name="Aluri S."/>
            <person name="Balachadran M.T."/>
            <person name="Sivarajan S.R."/>
            <person name="Patrignani A."/>
            <person name="Gruter S."/>
            <person name="Poveda L."/>
            <person name="Shimizu-Inatsugi R."/>
            <person name="Baeten J."/>
            <person name="Francoijs K.J."/>
            <person name="Nataraja K.N."/>
            <person name="Reddy Y.A.N."/>
            <person name="Phadnis S."/>
            <person name="Ravikumar R.L."/>
            <person name="Schlapbach R."/>
            <person name="Sreeman S.M."/>
            <person name="Shimizu K.K."/>
        </authorList>
    </citation>
    <scope>NUCLEOTIDE SEQUENCE</scope>
</reference>
<accession>A0AAV5CN02</accession>
<dbReference type="SUPFAM" id="SSF52833">
    <property type="entry name" value="Thioredoxin-like"/>
    <property type="match status" value="1"/>
</dbReference>
<dbReference type="PANTHER" id="PTHR33875:SF2">
    <property type="entry name" value="ACR183CP"/>
    <property type="match status" value="1"/>
</dbReference>
<gene>
    <name evidence="2" type="primary">ga16500</name>
    <name evidence="2" type="ORF">PR202_ga16500</name>
</gene>
<evidence type="ECO:0008006" key="4">
    <source>
        <dbReference type="Google" id="ProtNLM"/>
    </source>
</evidence>
<evidence type="ECO:0000256" key="1">
    <source>
        <dbReference type="SAM" id="MobiDB-lite"/>
    </source>
</evidence>
<name>A0AAV5CN02_ELECO</name>
<evidence type="ECO:0000313" key="3">
    <source>
        <dbReference type="Proteomes" id="UP001054889"/>
    </source>
</evidence>
<dbReference type="EMBL" id="BQKI01000007">
    <property type="protein sequence ID" value="GJM99406.1"/>
    <property type="molecule type" value="Genomic_DNA"/>
</dbReference>
<protein>
    <recommendedName>
        <fullName evidence="4">Thioredoxin-like fold domain-containing protein</fullName>
    </recommendedName>
</protein>
<organism evidence="2 3">
    <name type="scientific">Eleusine coracana subsp. coracana</name>
    <dbReference type="NCBI Taxonomy" id="191504"/>
    <lineage>
        <taxon>Eukaryota</taxon>
        <taxon>Viridiplantae</taxon>
        <taxon>Streptophyta</taxon>
        <taxon>Embryophyta</taxon>
        <taxon>Tracheophyta</taxon>
        <taxon>Spermatophyta</taxon>
        <taxon>Magnoliopsida</taxon>
        <taxon>Liliopsida</taxon>
        <taxon>Poales</taxon>
        <taxon>Poaceae</taxon>
        <taxon>PACMAD clade</taxon>
        <taxon>Chloridoideae</taxon>
        <taxon>Cynodonteae</taxon>
        <taxon>Eleusininae</taxon>
        <taxon>Eleusine</taxon>
    </lineage>
</organism>
<dbReference type="CDD" id="cd02972">
    <property type="entry name" value="DsbA_family"/>
    <property type="match status" value="1"/>
</dbReference>
<proteinExistence type="predicted"/>